<dbReference type="HAMAP" id="MF_00172">
    <property type="entry name" value="Meth_synth"/>
    <property type="match status" value="1"/>
</dbReference>
<evidence type="ECO:0000256" key="14">
    <source>
        <dbReference type="SAM" id="Coils"/>
    </source>
</evidence>
<feature type="binding site" evidence="10">
    <location>
        <position position="109"/>
    </location>
    <ligand>
        <name>5-methyltetrahydropteroyltri-L-glutamate</name>
        <dbReference type="ChEBI" id="CHEBI:58207"/>
    </ligand>
</feature>
<reference evidence="18" key="1">
    <citation type="journal article" date="2014" name="Genome Announc.">
        <title>Complete Genome Sequence of Campylobacter iguaniorum Strain 1485ET, Isolated from a Bearded Dragon (Pogona vitticeps).</title>
        <authorList>
            <person name="Gilbert M.J."/>
            <person name="Miller W.G."/>
            <person name="Yee E."/>
            <person name="Kik M."/>
            <person name="Wagenaar J.A."/>
            <person name="Duim B."/>
        </authorList>
    </citation>
    <scope>NUCLEOTIDE SEQUENCE [LARGE SCALE GENOMIC DNA]</scope>
    <source>
        <strain evidence="18">1485E</strain>
    </source>
</reference>
<dbReference type="STRING" id="1244531.CIG2463D_0857"/>
<keyword evidence="18" id="KW-1185">Reference proteome</keyword>
<dbReference type="InterPro" id="IPR002629">
    <property type="entry name" value="Met_Synth_C/arc"/>
</dbReference>
<dbReference type="eggNOG" id="COG0620">
    <property type="taxonomic scope" value="Bacteria"/>
</dbReference>
<dbReference type="AlphaFoldDB" id="A0A076F9N0"/>
<comment type="catalytic activity">
    <reaction evidence="10">
        <text>5-methyltetrahydropteroyltri-L-glutamate + L-homocysteine = tetrahydropteroyltri-L-glutamate + L-methionine</text>
        <dbReference type="Rhea" id="RHEA:21196"/>
        <dbReference type="ChEBI" id="CHEBI:57844"/>
        <dbReference type="ChEBI" id="CHEBI:58140"/>
        <dbReference type="ChEBI" id="CHEBI:58199"/>
        <dbReference type="ChEBI" id="CHEBI:58207"/>
        <dbReference type="EC" id="2.1.1.14"/>
    </reaction>
</comment>
<evidence type="ECO:0000256" key="3">
    <source>
        <dbReference type="ARBA" id="ARBA00009553"/>
    </source>
</evidence>
<feature type="coiled-coil region" evidence="14">
    <location>
        <begin position="439"/>
        <end position="473"/>
    </location>
</feature>
<evidence type="ECO:0000313" key="18">
    <source>
        <dbReference type="Proteomes" id="UP000028486"/>
    </source>
</evidence>
<feature type="binding site" evidence="10 11">
    <location>
        <begin position="430"/>
        <end position="432"/>
    </location>
    <ligand>
        <name>L-homocysteine</name>
        <dbReference type="ChEBI" id="CHEBI:58199"/>
    </ligand>
</feature>
<dbReference type="EMBL" id="CP009043">
    <property type="protein sequence ID" value="AII14696.1"/>
    <property type="molecule type" value="Genomic_DNA"/>
</dbReference>
<dbReference type="UniPathway" id="UPA00051">
    <property type="reaction ID" value="UER00082"/>
</dbReference>
<dbReference type="RefSeq" id="WP_038454095.1">
    <property type="nucleotide sequence ID" value="NZ_CP009043.1"/>
</dbReference>
<dbReference type="Gene3D" id="3.20.20.210">
    <property type="match status" value="2"/>
</dbReference>
<dbReference type="GO" id="GO:0008270">
    <property type="term" value="F:zinc ion binding"/>
    <property type="evidence" value="ECO:0007669"/>
    <property type="project" value="InterPro"/>
</dbReference>
<dbReference type="NCBIfam" id="TIGR01371">
    <property type="entry name" value="met_syn_B12ind"/>
    <property type="match status" value="1"/>
</dbReference>
<dbReference type="EC" id="2.1.1.14" evidence="10"/>
<feature type="binding site" evidence="10 11">
    <location>
        <position position="560"/>
    </location>
    <ligand>
        <name>5-methyltetrahydropteroyltri-L-glutamate</name>
        <dbReference type="ChEBI" id="CHEBI:58207"/>
    </ligand>
</feature>
<feature type="binding site" evidence="12">
    <location>
        <position position="664"/>
    </location>
    <ligand>
        <name>Zn(2+)</name>
        <dbReference type="ChEBI" id="CHEBI:29105"/>
        <label>1</label>
        <note>catalytic</note>
    </ligand>
</feature>
<evidence type="ECO:0000256" key="10">
    <source>
        <dbReference type="HAMAP-Rule" id="MF_00172"/>
    </source>
</evidence>
<feature type="binding site" evidence="10">
    <location>
        <begin position="16"/>
        <end position="19"/>
    </location>
    <ligand>
        <name>5-methyltetrahydropteroyltri-L-glutamate</name>
        <dbReference type="ChEBI" id="CHEBI:58207"/>
    </ligand>
</feature>
<dbReference type="OrthoDB" id="244285at2"/>
<feature type="active site" description="Proton donor" evidence="10 13">
    <location>
        <position position="693"/>
    </location>
</feature>
<dbReference type="PANTHER" id="PTHR30519">
    <property type="entry name" value="5-METHYLTETRAHYDROPTEROYLTRIGLUTAMATE--HOMOCYSTEINE METHYLTRANSFERASE"/>
    <property type="match status" value="1"/>
</dbReference>
<proteinExistence type="inferred from homology"/>
<dbReference type="GO" id="GO:0009086">
    <property type="term" value="P:methionine biosynthetic process"/>
    <property type="evidence" value="ECO:0007669"/>
    <property type="project" value="UniProtKB-UniRule"/>
</dbReference>
<dbReference type="CDD" id="cd03312">
    <property type="entry name" value="CIMS_N_terminal_like"/>
    <property type="match status" value="1"/>
</dbReference>
<evidence type="ECO:0000256" key="6">
    <source>
        <dbReference type="ARBA" id="ARBA00022679"/>
    </source>
</evidence>
<keyword evidence="8 10" id="KW-0862">Zinc</keyword>
<dbReference type="GO" id="GO:0003871">
    <property type="term" value="F:5-methyltetrahydropteroyltriglutamate-homocysteine S-methyltransferase activity"/>
    <property type="evidence" value="ECO:0007669"/>
    <property type="project" value="UniProtKB-UniRule"/>
</dbReference>
<dbReference type="Pfam" id="PF08267">
    <property type="entry name" value="Meth_synt_1"/>
    <property type="match status" value="1"/>
</dbReference>
<feature type="binding site" evidence="10">
    <location>
        <position position="640"/>
    </location>
    <ligand>
        <name>Zn(2+)</name>
        <dbReference type="ChEBI" id="CHEBI:29105"/>
        <note>catalytic</note>
    </ligand>
</feature>
<organism evidence="17 18">
    <name type="scientific">Campylobacter iguaniorum</name>
    <dbReference type="NCBI Taxonomy" id="1244531"/>
    <lineage>
        <taxon>Bacteria</taxon>
        <taxon>Pseudomonadati</taxon>
        <taxon>Campylobacterota</taxon>
        <taxon>Epsilonproteobacteria</taxon>
        <taxon>Campylobacterales</taxon>
        <taxon>Campylobacteraceae</taxon>
        <taxon>Campylobacter</taxon>
    </lineage>
</organism>
<evidence type="ECO:0000259" key="15">
    <source>
        <dbReference type="Pfam" id="PF01717"/>
    </source>
</evidence>
<comment type="cofactor">
    <cofactor evidence="10">
        <name>Zn(2+)</name>
        <dbReference type="ChEBI" id="CHEBI:29105"/>
    </cofactor>
    <text evidence="10">Binds 1 zinc ion per subunit.</text>
</comment>
<dbReference type="CDD" id="cd03311">
    <property type="entry name" value="CIMS_C_terminal_like"/>
    <property type="match status" value="1"/>
</dbReference>
<feature type="domain" description="Cobalamin-independent methionine synthase MetE N-terminal" evidence="16">
    <location>
        <begin position="5"/>
        <end position="309"/>
    </location>
</feature>
<dbReference type="GO" id="GO:0032259">
    <property type="term" value="P:methylation"/>
    <property type="evidence" value="ECO:0007669"/>
    <property type="project" value="UniProtKB-KW"/>
</dbReference>
<evidence type="ECO:0000256" key="4">
    <source>
        <dbReference type="ARBA" id="ARBA00022603"/>
    </source>
</evidence>
<feature type="binding site" evidence="10">
    <location>
        <position position="642"/>
    </location>
    <ligand>
        <name>Zn(2+)</name>
        <dbReference type="ChEBI" id="CHEBI:29105"/>
        <note>catalytic</note>
    </ligand>
</feature>
<keyword evidence="4 10" id="KW-0489">Methyltransferase</keyword>
<feature type="binding site" evidence="12">
    <location>
        <position position="725"/>
    </location>
    <ligand>
        <name>Zn(2+)</name>
        <dbReference type="ChEBI" id="CHEBI:29105"/>
        <label>1</label>
        <note>catalytic</note>
    </ligand>
</feature>
<gene>
    <name evidence="10 17" type="primary">metE</name>
    <name evidence="17" type="ORF">CIG1485E_0858</name>
</gene>
<dbReference type="Proteomes" id="UP000028486">
    <property type="component" value="Chromosome"/>
</dbReference>
<evidence type="ECO:0000256" key="7">
    <source>
        <dbReference type="ARBA" id="ARBA00022723"/>
    </source>
</evidence>
<accession>A0A076F9N0</accession>
<keyword evidence="14" id="KW-0175">Coiled coil</keyword>
<evidence type="ECO:0000256" key="2">
    <source>
        <dbReference type="ARBA" id="ARBA00004681"/>
    </source>
</evidence>
<dbReference type="InterPro" id="IPR038071">
    <property type="entry name" value="UROD/MetE-like_sf"/>
</dbReference>
<feature type="binding site" evidence="12">
    <location>
        <position position="640"/>
    </location>
    <ligand>
        <name>Zn(2+)</name>
        <dbReference type="ChEBI" id="CHEBI:29105"/>
        <label>1</label>
        <note>catalytic</note>
    </ligand>
</feature>
<feature type="binding site" evidence="10">
    <location>
        <position position="483"/>
    </location>
    <ligand>
        <name>L-homocysteine</name>
        <dbReference type="ChEBI" id="CHEBI:58199"/>
    </ligand>
</feature>
<keyword evidence="7 10" id="KW-0479">Metal-binding</keyword>
<feature type="binding site" evidence="10">
    <location>
        <position position="725"/>
    </location>
    <ligand>
        <name>Zn(2+)</name>
        <dbReference type="ChEBI" id="CHEBI:29105"/>
        <note>catalytic</note>
    </ligand>
</feature>
<sequence>MSKSFITGFPRIGEQRELKFALESFWAGKSEFSEVEKVASELKARHWGYQKDANIDFISVNDFSYYDLMLDNIVTFGAIPPRFKGLSETELYFSMARGNKTSVAMEMTKWFNANYHYIVPELSRESTFSLNSDKILNEYKEAKAFGIANPKINLIGPITFLALSKTTDGSCALCHLDALVEQYAKLIDQISNLDNEVVVQIDEPIFVTDKAEKLAEKIVPTYEKLTTKSNVKIIFMTYFEHATEAVKEVVKTKIWGVGLDFVHATCQKSSLEILANSDKTVFAGVIDGRNVWVSDIEAKLNLINEIKKYIPSERLNIGTSCSLLHVPYTLKYEEKLSIKEWLSFAVEKLAEVKHLRKLVDGEKFCESGEAWLKANKNAIESRKTSDLVNDKAVQNRVANLSKFQRDVAYEERIKIQKAKFNLPELPTTTIGSFPQTPELRQVRNAYKKALITKEAYEADIKKYIDDCIAFQEECDIDVLVHGEPERNDMVEYFGEQLKGYAFSTNAWVQSYGSRCVKPPLLFGDVSRPKAMTVEWITYAQSKTKRIMKGMLTGPVTILNWSFVRDDKPRSEIAKELALAIYDEIDDLQNAGIRIIQVDEAAFKEGYPLRRENIPAYEKFAVDCFKLSVSAAKAETQIHTHMCYSEFNDIIKTIEAMDADVISIETARSGNELLKIFKSVGYKQEVGPGVYDIHSPRVPSVEEIATQINVLLEVLPKSQLWINPDCGLKTRKWEEVKPSLKNMTAAVKIVRLS</sequence>
<keyword evidence="5 10" id="KW-0028">Amino-acid biosynthesis</keyword>
<feature type="binding site" evidence="11">
    <location>
        <position position="19"/>
    </location>
    <ligand>
        <name>5-methyltetrahydropteroyltri-L-glutamate</name>
        <dbReference type="ChEBI" id="CHEBI:58207"/>
    </ligand>
</feature>
<keyword evidence="6 10" id="KW-0808">Transferase</keyword>
<keyword evidence="10" id="KW-0677">Repeat</keyword>
<evidence type="ECO:0000256" key="13">
    <source>
        <dbReference type="PIRSR" id="PIRSR000382-3"/>
    </source>
</evidence>
<name>A0A076F9N0_9BACT</name>
<comment type="function">
    <text evidence="1 10">Catalyzes the transfer of a methyl group from 5-methyltetrahydrofolate to homocysteine resulting in methionine formation.</text>
</comment>
<dbReference type="KEGG" id="caj:CIG1485E_0858"/>
<protein>
    <recommendedName>
        <fullName evidence="10">5-methyltetrahydropteroyltriglutamate--homocysteine methyltransferase</fullName>
        <ecNumber evidence="10">2.1.1.14</ecNumber>
    </recommendedName>
    <alternativeName>
        <fullName evidence="10">Cobalamin-independent methionine synthase</fullName>
    </alternativeName>
    <alternativeName>
        <fullName evidence="10">Methionine synthase, vitamin-B12 independent isozyme</fullName>
    </alternativeName>
</protein>
<dbReference type="InterPro" id="IPR013215">
    <property type="entry name" value="Cbl-indep_Met_Synth_N"/>
</dbReference>
<comment type="cofactor">
    <cofactor evidence="12">
        <name>Zn(2+)</name>
        <dbReference type="ChEBI" id="CHEBI:29105"/>
    </cofactor>
    <text evidence="12">Binds 2 Zn(2+) ions per subunit.</text>
</comment>
<evidence type="ECO:0000256" key="8">
    <source>
        <dbReference type="ARBA" id="ARBA00022833"/>
    </source>
</evidence>
<evidence type="ECO:0000313" key="17">
    <source>
        <dbReference type="EMBL" id="AII14696.1"/>
    </source>
</evidence>
<feature type="binding site" evidence="10 11">
    <location>
        <begin position="514"/>
        <end position="515"/>
    </location>
    <ligand>
        <name>5-methyltetrahydropteroyltri-L-glutamate</name>
        <dbReference type="ChEBI" id="CHEBI:58207"/>
    </ligand>
</feature>
<feature type="binding site" evidence="10 11">
    <location>
        <position position="483"/>
    </location>
    <ligand>
        <name>L-methionine</name>
        <dbReference type="ChEBI" id="CHEBI:57844"/>
    </ligand>
</feature>
<comment type="pathway">
    <text evidence="2 10">Amino-acid biosynthesis; L-methionine biosynthesis via de novo pathway; L-methionine from L-homocysteine (MetE route): step 1/1.</text>
</comment>
<evidence type="ECO:0000256" key="5">
    <source>
        <dbReference type="ARBA" id="ARBA00022605"/>
    </source>
</evidence>
<dbReference type="InterPro" id="IPR006276">
    <property type="entry name" value="Cobalamin-indep_Met_synthase"/>
</dbReference>
<evidence type="ECO:0000256" key="9">
    <source>
        <dbReference type="ARBA" id="ARBA00023167"/>
    </source>
</evidence>
<feature type="binding site" evidence="10">
    <location>
        <position position="664"/>
    </location>
    <ligand>
        <name>Zn(2+)</name>
        <dbReference type="ChEBI" id="CHEBI:29105"/>
        <note>catalytic</note>
    </ligand>
</feature>
<feature type="binding site" evidence="10 11">
    <location>
        <position position="598"/>
    </location>
    <ligand>
        <name>L-methionine</name>
        <dbReference type="ChEBI" id="CHEBI:57844"/>
    </ligand>
</feature>
<feature type="domain" description="Cobalamin-independent methionine synthase MetE C-terminal/archaeal" evidence="15">
    <location>
        <begin position="425"/>
        <end position="746"/>
    </location>
</feature>
<evidence type="ECO:0000259" key="16">
    <source>
        <dbReference type="Pfam" id="PF08267"/>
    </source>
</evidence>
<dbReference type="NCBIfam" id="NF003556">
    <property type="entry name" value="PRK05222.1"/>
    <property type="match status" value="1"/>
</dbReference>
<feature type="binding site" evidence="10 11">
    <location>
        <position position="598"/>
    </location>
    <ligand>
        <name>L-homocysteine</name>
        <dbReference type="ChEBI" id="CHEBI:58199"/>
    </ligand>
</feature>
<feature type="binding site" evidence="10">
    <location>
        <position position="604"/>
    </location>
    <ligand>
        <name>5-methyltetrahydropteroyltri-L-glutamate</name>
        <dbReference type="ChEBI" id="CHEBI:58207"/>
    </ligand>
</feature>
<dbReference type="PIRSF" id="PIRSF000382">
    <property type="entry name" value="MeTrfase_B12_ind"/>
    <property type="match status" value="1"/>
</dbReference>
<feature type="binding site" evidence="10 11">
    <location>
        <begin position="430"/>
        <end position="432"/>
    </location>
    <ligand>
        <name>L-methionine</name>
        <dbReference type="ChEBI" id="CHEBI:57844"/>
    </ligand>
</feature>
<dbReference type="Pfam" id="PF01717">
    <property type="entry name" value="Meth_synt_2"/>
    <property type="match status" value="1"/>
</dbReference>
<feature type="binding site" evidence="11">
    <location>
        <position position="114"/>
    </location>
    <ligand>
        <name>5-methyltetrahydropteroyltri-L-glutamate</name>
        <dbReference type="ChEBI" id="CHEBI:58207"/>
    </ligand>
</feature>
<dbReference type="SUPFAM" id="SSF51726">
    <property type="entry name" value="UROD/MetE-like"/>
    <property type="match status" value="2"/>
</dbReference>
<comment type="similarity">
    <text evidence="3 10">Belongs to the vitamin-B12 independent methionine synthase family.</text>
</comment>
<evidence type="ECO:0000256" key="11">
    <source>
        <dbReference type="PIRSR" id="PIRSR000382-1"/>
    </source>
</evidence>
<evidence type="ECO:0000256" key="12">
    <source>
        <dbReference type="PIRSR" id="PIRSR000382-2"/>
    </source>
</evidence>
<dbReference type="HOGENOM" id="CLU_013175_0_0_7"/>
<keyword evidence="9 10" id="KW-0486">Methionine biosynthesis</keyword>
<evidence type="ECO:0000256" key="1">
    <source>
        <dbReference type="ARBA" id="ARBA00002777"/>
    </source>
</evidence>
<feature type="binding site" evidence="12">
    <location>
        <position position="642"/>
    </location>
    <ligand>
        <name>Zn(2+)</name>
        <dbReference type="ChEBI" id="CHEBI:29105"/>
        <label>1</label>
        <note>catalytic</note>
    </ligand>
</feature>